<keyword evidence="3" id="KW-1185">Reference proteome</keyword>
<evidence type="ECO:0000256" key="1">
    <source>
        <dbReference type="SAM" id="Phobius"/>
    </source>
</evidence>
<proteinExistence type="predicted"/>
<feature type="transmembrane region" description="Helical" evidence="1">
    <location>
        <begin position="113"/>
        <end position="131"/>
    </location>
</feature>
<evidence type="ECO:0008006" key="4">
    <source>
        <dbReference type="Google" id="ProtNLM"/>
    </source>
</evidence>
<accession>A0ABW1R365</accession>
<evidence type="ECO:0000313" key="3">
    <source>
        <dbReference type="Proteomes" id="UP001596253"/>
    </source>
</evidence>
<feature type="transmembrane region" description="Helical" evidence="1">
    <location>
        <begin position="6"/>
        <end position="24"/>
    </location>
</feature>
<name>A0ABW1R365_9LACO</name>
<sequence>MAVAWGILIFNTSLLVLLGIVLIVTKVSVRYSGVANHPEILDRLSSFMGYYRFDDKKMRIKLMRHLDEAWFAAMVAEKGRRYLHIPSPLQNVLIGLVIMTEWLQFIGTLTPTVGLQLALGLAIVISLLAVIEQGLHWFALHHFAAAQHLQAQLVRQCVELLLVEQGADQVEARA</sequence>
<reference evidence="3" key="1">
    <citation type="journal article" date="2019" name="Int. J. Syst. Evol. Microbiol.">
        <title>The Global Catalogue of Microorganisms (GCM) 10K type strain sequencing project: providing services to taxonomists for standard genome sequencing and annotation.</title>
        <authorList>
            <consortium name="The Broad Institute Genomics Platform"/>
            <consortium name="The Broad Institute Genome Sequencing Center for Infectious Disease"/>
            <person name="Wu L."/>
            <person name="Ma J."/>
        </authorList>
    </citation>
    <scope>NUCLEOTIDE SEQUENCE [LARGE SCALE GENOMIC DNA]</scope>
    <source>
        <strain evidence="3">CCM 8932</strain>
    </source>
</reference>
<organism evidence="2 3">
    <name type="scientific">Lactiplantibacillus dongliensis</name>
    <dbReference type="NCBI Taxonomy" id="2559919"/>
    <lineage>
        <taxon>Bacteria</taxon>
        <taxon>Bacillati</taxon>
        <taxon>Bacillota</taxon>
        <taxon>Bacilli</taxon>
        <taxon>Lactobacillales</taxon>
        <taxon>Lactobacillaceae</taxon>
        <taxon>Lactiplantibacillus</taxon>
    </lineage>
</organism>
<keyword evidence="1" id="KW-0812">Transmembrane</keyword>
<keyword evidence="1" id="KW-1133">Transmembrane helix</keyword>
<evidence type="ECO:0000313" key="2">
    <source>
        <dbReference type="EMBL" id="MFC6163105.1"/>
    </source>
</evidence>
<dbReference type="EMBL" id="JBHSSD010000002">
    <property type="protein sequence ID" value="MFC6163105.1"/>
    <property type="molecule type" value="Genomic_DNA"/>
</dbReference>
<comment type="caution">
    <text evidence="2">The sequence shown here is derived from an EMBL/GenBank/DDBJ whole genome shotgun (WGS) entry which is preliminary data.</text>
</comment>
<dbReference type="RefSeq" id="WP_137635705.1">
    <property type="nucleotide sequence ID" value="NZ_BJDK01000017.1"/>
</dbReference>
<gene>
    <name evidence="2" type="ORF">ACFP3T_00180</name>
</gene>
<protein>
    <recommendedName>
        <fullName evidence="4">Integral membrane protein</fullName>
    </recommendedName>
</protein>
<keyword evidence="1" id="KW-0472">Membrane</keyword>
<dbReference type="Proteomes" id="UP001596253">
    <property type="component" value="Unassembled WGS sequence"/>
</dbReference>